<dbReference type="GO" id="GO:0005506">
    <property type="term" value="F:iron ion binding"/>
    <property type="evidence" value="ECO:0007669"/>
    <property type="project" value="InterPro"/>
</dbReference>
<dbReference type="AlphaFoldDB" id="A0A9W7ZM62"/>
<feature type="compositionally biased region" description="Pro residues" evidence="6">
    <location>
        <begin position="14"/>
        <end position="23"/>
    </location>
</feature>
<reference evidence="8" key="1">
    <citation type="submission" date="2022-07" db="EMBL/GenBank/DDBJ databases">
        <title>Phylogenomic reconstructions and comparative analyses of Kickxellomycotina fungi.</title>
        <authorList>
            <person name="Reynolds N.K."/>
            <person name="Stajich J.E."/>
            <person name="Barry K."/>
            <person name="Grigoriev I.V."/>
            <person name="Crous P."/>
            <person name="Smith M.E."/>
        </authorList>
    </citation>
    <scope>NUCLEOTIDE SEQUENCE</scope>
    <source>
        <strain evidence="8">RSA 861</strain>
    </source>
</reference>
<dbReference type="SMART" id="SM00702">
    <property type="entry name" value="P4Hc"/>
    <property type="match status" value="1"/>
</dbReference>
<dbReference type="Gene3D" id="2.60.120.620">
    <property type="entry name" value="q2cbj1_9rhob like domain"/>
    <property type="match status" value="1"/>
</dbReference>
<dbReference type="PANTHER" id="PTHR10869:SF236">
    <property type="entry name" value="PROLYL 4-HYDROXYLASE ALPHA SUBUNIT DOMAIN-CONTAINING PROTEIN"/>
    <property type="match status" value="1"/>
</dbReference>
<dbReference type="GO" id="GO:0005783">
    <property type="term" value="C:endoplasmic reticulum"/>
    <property type="evidence" value="ECO:0007669"/>
    <property type="project" value="TreeGrafter"/>
</dbReference>
<keyword evidence="2" id="KW-0479">Metal-binding</keyword>
<organism evidence="8 9">
    <name type="scientific">Tieghemiomyces parasiticus</name>
    <dbReference type="NCBI Taxonomy" id="78921"/>
    <lineage>
        <taxon>Eukaryota</taxon>
        <taxon>Fungi</taxon>
        <taxon>Fungi incertae sedis</taxon>
        <taxon>Zoopagomycota</taxon>
        <taxon>Kickxellomycotina</taxon>
        <taxon>Dimargaritomycetes</taxon>
        <taxon>Dimargaritales</taxon>
        <taxon>Dimargaritaceae</taxon>
        <taxon>Tieghemiomyces</taxon>
    </lineage>
</organism>
<evidence type="ECO:0000256" key="5">
    <source>
        <dbReference type="ARBA" id="ARBA00023004"/>
    </source>
</evidence>
<keyword evidence="9" id="KW-1185">Reference proteome</keyword>
<dbReference type="GO" id="GO:0031418">
    <property type="term" value="F:L-ascorbic acid binding"/>
    <property type="evidence" value="ECO:0007669"/>
    <property type="project" value="InterPro"/>
</dbReference>
<dbReference type="PROSITE" id="PS51471">
    <property type="entry name" value="FE2OG_OXY"/>
    <property type="match status" value="1"/>
</dbReference>
<evidence type="ECO:0000256" key="3">
    <source>
        <dbReference type="ARBA" id="ARBA00022964"/>
    </source>
</evidence>
<dbReference type="InterPro" id="IPR044862">
    <property type="entry name" value="Pro_4_hyd_alph_FE2OG_OXY"/>
</dbReference>
<dbReference type="OrthoDB" id="69177at2759"/>
<evidence type="ECO:0000256" key="6">
    <source>
        <dbReference type="SAM" id="MobiDB-lite"/>
    </source>
</evidence>
<evidence type="ECO:0000256" key="4">
    <source>
        <dbReference type="ARBA" id="ARBA00023002"/>
    </source>
</evidence>
<dbReference type="PANTHER" id="PTHR10869">
    <property type="entry name" value="PROLYL 4-HYDROXYLASE ALPHA SUBUNIT"/>
    <property type="match status" value="1"/>
</dbReference>
<proteinExistence type="predicted"/>
<gene>
    <name evidence="8" type="ORF">IWQ60_012173</name>
</gene>
<evidence type="ECO:0000256" key="1">
    <source>
        <dbReference type="ARBA" id="ARBA00001961"/>
    </source>
</evidence>
<dbReference type="InterPro" id="IPR045054">
    <property type="entry name" value="P4HA-like"/>
</dbReference>
<sequence length="251" mass="27619">MPKTKAKAKGKAPQPKPSAGPLPTWPLVTMHAEALDVREVIPDHVYTIADLFSLEDCQRWIAFAERGSGFPAVGPVVAPPRGHAFRNNARLAFQDPAFAQMLWERSGLARLLAPWRLAGRRVVRGDRSTAPGPRPVGLNGNLRLYRYEPGQRFDAHYDDWVLDSLGRRSEFTLLIYLNDPGTDPSGVAGPSRPGDPGGETVFYPDRGTAVAVSPRAGLALLHRHGAHCLRHEGREVHRGVKYVLRSDVVYA</sequence>
<dbReference type="EMBL" id="JANBPT010001660">
    <property type="protein sequence ID" value="KAJ1905972.1"/>
    <property type="molecule type" value="Genomic_DNA"/>
</dbReference>
<keyword evidence="3" id="KW-0223">Dioxygenase</keyword>
<protein>
    <recommendedName>
        <fullName evidence="7">Fe2OG dioxygenase domain-containing protein</fullName>
    </recommendedName>
</protein>
<keyword evidence="4" id="KW-0560">Oxidoreductase</keyword>
<keyword evidence="5" id="KW-0408">Iron</keyword>
<evidence type="ECO:0000259" key="7">
    <source>
        <dbReference type="PROSITE" id="PS51471"/>
    </source>
</evidence>
<dbReference type="GO" id="GO:0004656">
    <property type="term" value="F:procollagen-proline 4-dioxygenase activity"/>
    <property type="evidence" value="ECO:0007669"/>
    <property type="project" value="TreeGrafter"/>
</dbReference>
<dbReference type="Proteomes" id="UP001150569">
    <property type="component" value="Unassembled WGS sequence"/>
</dbReference>
<evidence type="ECO:0000256" key="2">
    <source>
        <dbReference type="ARBA" id="ARBA00022723"/>
    </source>
</evidence>
<name>A0A9W7ZM62_9FUNG</name>
<evidence type="ECO:0000313" key="9">
    <source>
        <dbReference type="Proteomes" id="UP001150569"/>
    </source>
</evidence>
<dbReference type="InterPro" id="IPR006620">
    <property type="entry name" value="Pro_4_hyd_alph"/>
</dbReference>
<accession>A0A9W7ZM62</accession>
<comment type="caution">
    <text evidence="8">The sequence shown here is derived from an EMBL/GenBank/DDBJ whole genome shotgun (WGS) entry which is preliminary data.</text>
</comment>
<feature type="compositionally biased region" description="Basic residues" evidence="6">
    <location>
        <begin position="1"/>
        <end position="10"/>
    </location>
</feature>
<feature type="region of interest" description="Disordered" evidence="6">
    <location>
        <begin position="1"/>
        <end position="23"/>
    </location>
</feature>
<evidence type="ECO:0000313" key="8">
    <source>
        <dbReference type="EMBL" id="KAJ1905972.1"/>
    </source>
</evidence>
<feature type="domain" description="Fe2OG dioxygenase" evidence="7">
    <location>
        <begin position="137"/>
        <end position="250"/>
    </location>
</feature>
<comment type="cofactor">
    <cofactor evidence="1">
        <name>L-ascorbate</name>
        <dbReference type="ChEBI" id="CHEBI:38290"/>
    </cofactor>
</comment>
<dbReference type="Pfam" id="PF13640">
    <property type="entry name" value="2OG-FeII_Oxy_3"/>
    <property type="match status" value="1"/>
</dbReference>
<dbReference type="InterPro" id="IPR005123">
    <property type="entry name" value="Oxoglu/Fe-dep_dioxygenase_dom"/>
</dbReference>